<feature type="domain" description="Histidine kinase" evidence="10">
    <location>
        <begin position="171"/>
        <end position="358"/>
    </location>
</feature>
<gene>
    <name evidence="13" type="ORF">JOC95_002097</name>
</gene>
<dbReference type="SUPFAM" id="SSF55785">
    <property type="entry name" value="PYP-like sensor domain (PAS domain)"/>
    <property type="match status" value="1"/>
</dbReference>
<dbReference type="InterPro" id="IPR035965">
    <property type="entry name" value="PAS-like_dom_sf"/>
</dbReference>
<evidence type="ECO:0000259" key="11">
    <source>
        <dbReference type="PROSITE" id="PS50112"/>
    </source>
</evidence>
<feature type="domain" description="PAS" evidence="11">
    <location>
        <begin position="32"/>
        <end position="89"/>
    </location>
</feature>
<dbReference type="EMBL" id="JAFBED010000004">
    <property type="protein sequence ID" value="MBM7620244.1"/>
    <property type="molecule type" value="Genomic_DNA"/>
</dbReference>
<feature type="compositionally biased region" description="Basic and acidic residues" evidence="9">
    <location>
        <begin position="1"/>
        <end position="12"/>
    </location>
</feature>
<dbReference type="RefSeq" id="WP_338083086.1">
    <property type="nucleotide sequence ID" value="NZ_JAFBED010000004.1"/>
</dbReference>
<dbReference type="EC" id="2.7.13.3" evidence="2"/>
<dbReference type="SMART" id="SM00086">
    <property type="entry name" value="PAC"/>
    <property type="match status" value="1"/>
</dbReference>
<evidence type="ECO:0000313" key="13">
    <source>
        <dbReference type="EMBL" id="MBM7620244.1"/>
    </source>
</evidence>
<evidence type="ECO:0000256" key="4">
    <source>
        <dbReference type="ARBA" id="ARBA00022679"/>
    </source>
</evidence>
<dbReference type="Gene3D" id="3.30.565.10">
    <property type="entry name" value="Histidine kinase-like ATPase, C-terminal domain"/>
    <property type="match status" value="1"/>
</dbReference>
<comment type="caution">
    <text evidence="13">The sequence shown here is derived from an EMBL/GenBank/DDBJ whole genome shotgun (WGS) entry which is preliminary data.</text>
</comment>
<dbReference type="CDD" id="cd16917">
    <property type="entry name" value="HATPase_UhpB-NarQ-NarX-like"/>
    <property type="match status" value="1"/>
</dbReference>
<reference evidence="13 14" key="1">
    <citation type="submission" date="2021-01" db="EMBL/GenBank/DDBJ databases">
        <title>Genomic Encyclopedia of Type Strains, Phase IV (KMG-IV): sequencing the most valuable type-strain genomes for metagenomic binning, comparative biology and taxonomic classification.</title>
        <authorList>
            <person name="Goeker M."/>
        </authorList>
    </citation>
    <scope>NUCLEOTIDE SEQUENCE [LARGE SCALE GENOMIC DNA]</scope>
    <source>
        <strain evidence="13 14">DSM 25879</strain>
    </source>
</reference>
<keyword evidence="3" id="KW-0597">Phosphoprotein</keyword>
<dbReference type="SMART" id="SM00387">
    <property type="entry name" value="HATPase_c"/>
    <property type="match status" value="1"/>
</dbReference>
<keyword evidence="8" id="KW-0902">Two-component regulatory system</keyword>
<organism evidence="13 14">
    <name type="scientific">Sutcliffiella tianshenii</name>
    <dbReference type="NCBI Taxonomy" id="1463404"/>
    <lineage>
        <taxon>Bacteria</taxon>
        <taxon>Bacillati</taxon>
        <taxon>Bacillota</taxon>
        <taxon>Bacilli</taxon>
        <taxon>Bacillales</taxon>
        <taxon>Bacillaceae</taxon>
        <taxon>Sutcliffiella</taxon>
    </lineage>
</organism>
<sequence length="364" mass="42079">MKEKTESRRLKTDGWNGPEDGQAGFQAERDRELADIKYALDESSIVALTDKNGVINYVNDKFCEISGYKREEVMGKTHRIINSYHHPKDFFRNLWETIRQGNVWKGEIKNKKKDGSYYWVDTTIVPFLDKNGTPYQYLSIRTEITERKLVQEELQAMMTKLIHVQEEERKKVSRELHDGIGQNLYSLLITINRLHTEMEHPLIHHLQKDVTKMIEDIRGISWDLRPSLLDDLGLIPALRSFINRYSQHYGIKVDFQSEVSGRYDVQIETAVYRIVQEALTNVRKYAEVNEVSVSIHGDEDRIELEVLDKGVGYDPLKERLGVGLFSMEERAKSVHGKLHIDTSPGKGTLVRATIPIPLESNNIK</sequence>
<dbReference type="InterPro" id="IPR003594">
    <property type="entry name" value="HATPase_dom"/>
</dbReference>
<evidence type="ECO:0000313" key="14">
    <source>
        <dbReference type="Proteomes" id="UP000737402"/>
    </source>
</evidence>
<keyword evidence="14" id="KW-1185">Reference proteome</keyword>
<feature type="region of interest" description="Disordered" evidence="9">
    <location>
        <begin position="1"/>
        <end position="24"/>
    </location>
</feature>
<dbReference type="Pfam" id="PF02518">
    <property type="entry name" value="HATPase_c"/>
    <property type="match status" value="1"/>
</dbReference>
<keyword evidence="4" id="KW-0808">Transferase</keyword>
<comment type="catalytic activity">
    <reaction evidence="1">
        <text>ATP + protein L-histidine = ADP + protein N-phospho-L-histidine.</text>
        <dbReference type="EC" id="2.7.13.3"/>
    </reaction>
</comment>
<evidence type="ECO:0000256" key="1">
    <source>
        <dbReference type="ARBA" id="ARBA00000085"/>
    </source>
</evidence>
<name>A0ABS2P039_9BACI</name>
<dbReference type="Proteomes" id="UP000737402">
    <property type="component" value="Unassembled WGS sequence"/>
</dbReference>
<evidence type="ECO:0000256" key="8">
    <source>
        <dbReference type="ARBA" id="ARBA00023012"/>
    </source>
</evidence>
<dbReference type="InterPro" id="IPR000014">
    <property type="entry name" value="PAS"/>
</dbReference>
<evidence type="ECO:0000256" key="3">
    <source>
        <dbReference type="ARBA" id="ARBA00022553"/>
    </source>
</evidence>
<dbReference type="PROSITE" id="PS50112">
    <property type="entry name" value="PAS"/>
    <property type="match status" value="1"/>
</dbReference>
<dbReference type="PROSITE" id="PS50109">
    <property type="entry name" value="HIS_KIN"/>
    <property type="match status" value="1"/>
</dbReference>
<dbReference type="CDD" id="cd00130">
    <property type="entry name" value="PAS"/>
    <property type="match status" value="1"/>
</dbReference>
<dbReference type="Pfam" id="PF13426">
    <property type="entry name" value="PAS_9"/>
    <property type="match status" value="1"/>
</dbReference>
<accession>A0ABS2P039</accession>
<proteinExistence type="predicted"/>
<keyword evidence="6" id="KW-0418">Kinase</keyword>
<dbReference type="NCBIfam" id="TIGR00229">
    <property type="entry name" value="sensory_box"/>
    <property type="match status" value="1"/>
</dbReference>
<dbReference type="InterPro" id="IPR005467">
    <property type="entry name" value="His_kinase_dom"/>
</dbReference>
<evidence type="ECO:0000256" key="2">
    <source>
        <dbReference type="ARBA" id="ARBA00012438"/>
    </source>
</evidence>
<dbReference type="SUPFAM" id="SSF55874">
    <property type="entry name" value="ATPase domain of HSP90 chaperone/DNA topoisomerase II/histidine kinase"/>
    <property type="match status" value="1"/>
</dbReference>
<dbReference type="InterPro" id="IPR050482">
    <property type="entry name" value="Sensor_HK_TwoCompSys"/>
</dbReference>
<evidence type="ECO:0000256" key="6">
    <source>
        <dbReference type="ARBA" id="ARBA00022777"/>
    </source>
</evidence>
<evidence type="ECO:0000256" key="9">
    <source>
        <dbReference type="SAM" id="MobiDB-lite"/>
    </source>
</evidence>
<keyword evidence="5" id="KW-0547">Nucleotide-binding</keyword>
<dbReference type="SMART" id="SM00091">
    <property type="entry name" value="PAS"/>
    <property type="match status" value="1"/>
</dbReference>
<dbReference type="PANTHER" id="PTHR24421:SF10">
    <property type="entry name" value="NITRATE_NITRITE SENSOR PROTEIN NARQ"/>
    <property type="match status" value="1"/>
</dbReference>
<protein>
    <recommendedName>
        <fullName evidence="2">histidine kinase</fullName>
        <ecNumber evidence="2">2.7.13.3</ecNumber>
    </recommendedName>
</protein>
<evidence type="ECO:0000259" key="10">
    <source>
        <dbReference type="PROSITE" id="PS50109"/>
    </source>
</evidence>
<dbReference type="InterPro" id="IPR001610">
    <property type="entry name" value="PAC"/>
</dbReference>
<dbReference type="InterPro" id="IPR000700">
    <property type="entry name" value="PAS-assoc_C"/>
</dbReference>
<evidence type="ECO:0000259" key="12">
    <source>
        <dbReference type="PROSITE" id="PS50113"/>
    </source>
</evidence>
<dbReference type="PANTHER" id="PTHR24421">
    <property type="entry name" value="NITRATE/NITRITE SENSOR PROTEIN NARX-RELATED"/>
    <property type="match status" value="1"/>
</dbReference>
<evidence type="ECO:0000256" key="5">
    <source>
        <dbReference type="ARBA" id="ARBA00022741"/>
    </source>
</evidence>
<feature type="domain" description="PAC" evidence="12">
    <location>
        <begin position="104"/>
        <end position="156"/>
    </location>
</feature>
<dbReference type="Gene3D" id="1.20.5.1930">
    <property type="match status" value="1"/>
</dbReference>
<evidence type="ECO:0000256" key="7">
    <source>
        <dbReference type="ARBA" id="ARBA00022840"/>
    </source>
</evidence>
<keyword evidence="7" id="KW-0067">ATP-binding</keyword>
<dbReference type="Gene3D" id="3.30.450.20">
    <property type="entry name" value="PAS domain"/>
    <property type="match status" value="1"/>
</dbReference>
<dbReference type="Pfam" id="PF07730">
    <property type="entry name" value="HisKA_3"/>
    <property type="match status" value="1"/>
</dbReference>
<dbReference type="PROSITE" id="PS50113">
    <property type="entry name" value="PAC"/>
    <property type="match status" value="1"/>
</dbReference>
<dbReference type="InterPro" id="IPR011712">
    <property type="entry name" value="Sig_transdc_His_kin_sub3_dim/P"/>
</dbReference>
<dbReference type="InterPro" id="IPR036890">
    <property type="entry name" value="HATPase_C_sf"/>
</dbReference>